<name>A0A1A9ZI47_GLOPL</name>
<dbReference type="VEuPathDB" id="VectorBase:GPAI015313"/>
<organism evidence="1 2">
    <name type="scientific">Glossina pallidipes</name>
    <name type="common">Tsetse fly</name>
    <dbReference type="NCBI Taxonomy" id="7398"/>
    <lineage>
        <taxon>Eukaryota</taxon>
        <taxon>Metazoa</taxon>
        <taxon>Ecdysozoa</taxon>
        <taxon>Arthropoda</taxon>
        <taxon>Hexapoda</taxon>
        <taxon>Insecta</taxon>
        <taxon>Pterygota</taxon>
        <taxon>Neoptera</taxon>
        <taxon>Endopterygota</taxon>
        <taxon>Diptera</taxon>
        <taxon>Brachycera</taxon>
        <taxon>Muscomorpha</taxon>
        <taxon>Hippoboscoidea</taxon>
        <taxon>Glossinidae</taxon>
        <taxon>Glossina</taxon>
    </lineage>
</organism>
<accession>A0A1A9ZI47</accession>
<dbReference type="Proteomes" id="UP000092445">
    <property type="component" value="Unassembled WGS sequence"/>
</dbReference>
<evidence type="ECO:0000313" key="2">
    <source>
        <dbReference type="Proteomes" id="UP000092445"/>
    </source>
</evidence>
<dbReference type="AlphaFoldDB" id="A0A1A9ZI47"/>
<protein>
    <submittedName>
        <fullName evidence="1">Uncharacterized protein</fullName>
    </submittedName>
</protein>
<reference evidence="2" key="1">
    <citation type="submission" date="2014-03" db="EMBL/GenBank/DDBJ databases">
        <authorList>
            <person name="Aksoy S."/>
            <person name="Warren W."/>
            <person name="Wilson R.K."/>
        </authorList>
    </citation>
    <scope>NUCLEOTIDE SEQUENCE [LARGE SCALE GENOMIC DNA]</scope>
    <source>
        <strain evidence="2">IAEA</strain>
    </source>
</reference>
<proteinExistence type="predicted"/>
<dbReference type="EnsemblMetazoa" id="GPAI015313-RA">
    <property type="protein sequence ID" value="GPAI015313-PA"/>
    <property type="gene ID" value="GPAI015313"/>
</dbReference>
<sequence>MDLDQHSPYPLPRRDLRLWCSNPTFLLAAALVSVFSFSHFADICFDFNTEAIGNIAVGNGVAIALALTPKLRSQWGHCSAGGGCGPRRVKERSEERTRCARFGVPRDGAAATVAGVTASVAVATAAGAGAVGTALRAAGLAVERVCSSVAFFRGNTGVTTDVVEVLGFSGKPKFFGKYEANSVPSRL</sequence>
<keyword evidence="2" id="KW-1185">Reference proteome</keyword>
<evidence type="ECO:0000313" key="1">
    <source>
        <dbReference type="EnsemblMetazoa" id="GPAI015313-PA"/>
    </source>
</evidence>
<reference evidence="1" key="2">
    <citation type="submission" date="2020-05" db="UniProtKB">
        <authorList>
            <consortium name="EnsemblMetazoa"/>
        </authorList>
    </citation>
    <scope>IDENTIFICATION</scope>
    <source>
        <strain evidence="1">IAEA</strain>
    </source>
</reference>